<dbReference type="Gene3D" id="3.90.1150.10">
    <property type="entry name" value="Aspartate Aminotransferase, domain 1"/>
    <property type="match status" value="2"/>
</dbReference>
<dbReference type="GO" id="GO:0008483">
    <property type="term" value="F:transaminase activity"/>
    <property type="evidence" value="ECO:0007669"/>
    <property type="project" value="UniProtKB-KW"/>
</dbReference>
<keyword evidence="4" id="KW-1185">Reference proteome</keyword>
<feature type="domain" description="Aminotransferase class I/classII large" evidence="2">
    <location>
        <begin position="57"/>
        <end position="405"/>
    </location>
</feature>
<dbReference type="PANTHER" id="PTHR42691:SF1">
    <property type="entry name" value="ASPARTATE AMINOTRANSFERASE YHDR-RELATED"/>
    <property type="match status" value="1"/>
</dbReference>
<dbReference type="PANTHER" id="PTHR42691">
    <property type="entry name" value="ASPARTATE AMINOTRANSFERASE YHDR-RELATED"/>
    <property type="match status" value="1"/>
</dbReference>
<dbReference type="Proteomes" id="UP000199800">
    <property type="component" value="Unassembled WGS sequence"/>
</dbReference>
<protein>
    <recommendedName>
        <fullName evidence="1">Aminotransferase</fullName>
        <ecNumber evidence="1">2.6.1.-</ecNumber>
    </recommendedName>
</protein>
<dbReference type="EC" id="2.6.1.-" evidence="1"/>
<reference evidence="3 4" key="1">
    <citation type="submission" date="2016-10" db="EMBL/GenBank/DDBJ databases">
        <authorList>
            <person name="de Groot N.N."/>
        </authorList>
    </citation>
    <scope>NUCLEOTIDE SEQUENCE [LARGE SCALE GENOMIC DNA]</scope>
    <source>
        <strain evidence="3 4">DSM 1801</strain>
    </source>
</reference>
<dbReference type="NCBIfam" id="NF005305">
    <property type="entry name" value="PRK06836.1"/>
    <property type="match status" value="1"/>
</dbReference>
<keyword evidence="1 3" id="KW-0032">Aminotransferase</keyword>
<name>A0A1I0G1K7_9FIRM</name>
<accession>A0A1I0G1K7</accession>
<dbReference type="EMBL" id="FOHN01000042">
    <property type="protein sequence ID" value="SET63729.1"/>
    <property type="molecule type" value="Genomic_DNA"/>
</dbReference>
<dbReference type="AlphaFoldDB" id="A0A1I0G1K7"/>
<evidence type="ECO:0000313" key="4">
    <source>
        <dbReference type="Proteomes" id="UP000199800"/>
    </source>
</evidence>
<evidence type="ECO:0000313" key="3">
    <source>
        <dbReference type="EMBL" id="SET63729.1"/>
    </source>
</evidence>
<dbReference type="Gene3D" id="3.40.640.10">
    <property type="entry name" value="Type I PLP-dependent aspartate aminotransferase-like (Major domain)"/>
    <property type="match status" value="1"/>
</dbReference>
<dbReference type="STRING" id="29364.SAMN04487772_1426"/>
<evidence type="ECO:0000256" key="1">
    <source>
        <dbReference type="RuleBase" id="RU000481"/>
    </source>
</evidence>
<gene>
    <name evidence="3" type="ORF">SAMN04487772_1426</name>
</gene>
<dbReference type="Pfam" id="PF00155">
    <property type="entry name" value="Aminotran_1_2"/>
    <property type="match status" value="1"/>
</dbReference>
<dbReference type="SUPFAM" id="SSF53383">
    <property type="entry name" value="PLP-dependent transferases"/>
    <property type="match status" value="1"/>
</dbReference>
<dbReference type="InterPro" id="IPR015422">
    <property type="entry name" value="PyrdxlP-dep_Trfase_small"/>
</dbReference>
<sequence length="418" mass="47076">MICLATKRELAYNNKKQIERSLIMISEKMYELGSKRSVIREIFEYGKKRKAEIGADKVFDFSLGNPSVPAPACVNETIVELLKTQDPILLHGYTSAQGDFNVRKTIADYVNGKYQTAIGADDIYMTMGAAASLCVGFKAICIPGDEFITFTPYFPEYRVFVEAMGGTLVEVQSNQKTFQIDFENFEKAMNPKTKAVIINSPNNPSGVIFTEESIIKLSALLKEKSEEYGHPIYLFSDEPYRELVYDDIKVPYLINYYDNTFVCYSYSKSLSLPGERIGYIVVSNKMEKNREIYAAVCGAGRALGYVCASSLFQQVIARCIDKTADISIYKKNRDLLYNSLTDMGYYCVKPDGAFYLFVQALEKDAAAFCEKAKKHELLLVPGDDFGTKGYVRIAYCVTTEQIENSLPAFKALAEEYKK</sequence>
<dbReference type="CDD" id="cd00609">
    <property type="entry name" value="AAT_like"/>
    <property type="match status" value="1"/>
</dbReference>
<dbReference type="PROSITE" id="PS00105">
    <property type="entry name" value="AA_TRANSFER_CLASS_1"/>
    <property type="match status" value="1"/>
</dbReference>
<proteinExistence type="inferred from homology"/>
<evidence type="ECO:0000259" key="2">
    <source>
        <dbReference type="Pfam" id="PF00155"/>
    </source>
</evidence>
<comment type="cofactor">
    <cofactor evidence="1">
        <name>pyridoxal 5'-phosphate</name>
        <dbReference type="ChEBI" id="CHEBI:597326"/>
    </cofactor>
</comment>
<dbReference type="InterPro" id="IPR004838">
    <property type="entry name" value="NHTrfase_class1_PyrdxlP-BS"/>
</dbReference>
<organism evidence="3 4">
    <name type="scientific">[Clostridium] polysaccharolyticum</name>
    <dbReference type="NCBI Taxonomy" id="29364"/>
    <lineage>
        <taxon>Bacteria</taxon>
        <taxon>Bacillati</taxon>
        <taxon>Bacillota</taxon>
        <taxon>Clostridia</taxon>
        <taxon>Lachnospirales</taxon>
        <taxon>Lachnospiraceae</taxon>
    </lineage>
</organism>
<comment type="similarity">
    <text evidence="1">Belongs to the class-I pyridoxal-phosphate-dependent aminotransferase family.</text>
</comment>
<dbReference type="InterPro" id="IPR015421">
    <property type="entry name" value="PyrdxlP-dep_Trfase_major"/>
</dbReference>
<keyword evidence="1 3" id="KW-0808">Transferase</keyword>
<dbReference type="GO" id="GO:0030170">
    <property type="term" value="F:pyridoxal phosphate binding"/>
    <property type="evidence" value="ECO:0007669"/>
    <property type="project" value="InterPro"/>
</dbReference>
<dbReference type="InterPro" id="IPR004839">
    <property type="entry name" value="Aminotransferase_I/II_large"/>
</dbReference>
<dbReference type="InterPro" id="IPR015424">
    <property type="entry name" value="PyrdxlP-dep_Trfase"/>
</dbReference>